<dbReference type="InterPro" id="IPR039424">
    <property type="entry name" value="SBP_5"/>
</dbReference>
<dbReference type="PIRSF" id="PIRSF002741">
    <property type="entry name" value="MppA"/>
    <property type="match status" value="1"/>
</dbReference>
<dbReference type="GO" id="GO:0015833">
    <property type="term" value="P:peptide transport"/>
    <property type="evidence" value="ECO:0007669"/>
    <property type="project" value="TreeGrafter"/>
</dbReference>
<evidence type="ECO:0000313" key="3">
    <source>
        <dbReference type="EMBL" id="MQY08665.1"/>
    </source>
</evidence>
<dbReference type="RefSeq" id="WP_153539835.1">
    <property type="nucleotide sequence ID" value="NZ_WEGH01000005.1"/>
</dbReference>
<dbReference type="AlphaFoldDB" id="A0A7K0C5F1"/>
<dbReference type="GO" id="GO:0042597">
    <property type="term" value="C:periplasmic space"/>
    <property type="evidence" value="ECO:0007669"/>
    <property type="project" value="UniProtKB-ARBA"/>
</dbReference>
<evidence type="ECO:0000259" key="2">
    <source>
        <dbReference type="Pfam" id="PF00496"/>
    </source>
</evidence>
<evidence type="ECO:0000313" key="4">
    <source>
        <dbReference type="Proteomes" id="UP000487268"/>
    </source>
</evidence>
<dbReference type="InterPro" id="IPR000914">
    <property type="entry name" value="SBP_5_dom"/>
</dbReference>
<sequence length="599" mass="64344">MAGKDNGAKLIAGMGVLSLALAACGGGGGDGGGSGDEGGAPKKGGILKIVGSSDPDHVDTASSYSTVGQALSRNYARPLFGTKSSNKFDEAVPLQPDAAEALPTKENGGISGDGKTYTIKVRSGIMWNTQPAREVTAADFVRGYKRLCNPASPSGAQPYWRTTIDGMDEYCAAFAKVDAKSAKAIADYQNKHEVRGLLAKDDRTLVIKLKQPASDLLNILAMQFGSAAPKEYDNYIPDSPEFRKHTISDGPYQITSYTPNKSFVLGRNPAWKAETDPMRPAYIDGIQLTLGQDSPDAVQQQLEQGTADLAWDHPVPTSAIPRLKRDKDPGFAIRSAPSSNPYLVFNTLSPNNNGALKKKEVRQAIEYAIDKSALVKIYGGPDVSEPLGQVIPPGNVGYVKYDAYPTPNSAGDPAKCKQMLAAAGYPNGLKLKFPYRVSSNHPKVAQSIKDNLAGCGITADISPDNNGNFYGTSLVTPANAKEGKWDIAAPGWQPDWYGNNGRSIIQPLFEGRSYGPNSTNYGGYNNPEVDKLIDQALQAPDQNAAAEAWHKADQLIMQDAAVVPFMNQNFTIYHSKRVKNAQFIPTLQAYDFTKLWLAS</sequence>
<dbReference type="GO" id="GO:0043190">
    <property type="term" value="C:ATP-binding cassette (ABC) transporter complex"/>
    <property type="evidence" value="ECO:0007669"/>
    <property type="project" value="InterPro"/>
</dbReference>
<gene>
    <name evidence="3" type="primary">gsiB_2</name>
    <name evidence="3" type="ORF">ACRB68_67740</name>
</gene>
<dbReference type="InterPro" id="IPR030678">
    <property type="entry name" value="Peptide/Ni-bd"/>
</dbReference>
<reference evidence="3 4" key="1">
    <citation type="submission" date="2019-10" db="EMBL/GenBank/DDBJ databases">
        <title>Actinomadura rubteroloni sp. nov. and Actinomadura macrotermitis sp. nov., isolated from the gut of fungus growing-termite Macrotermes natalensis.</title>
        <authorList>
            <person name="Benndorf R."/>
            <person name="Martin K."/>
            <person name="Kuefner M."/>
            <person name="De Beer W."/>
            <person name="Kaster A.-K."/>
            <person name="Vollmers J."/>
            <person name="Poulsen M."/>
            <person name="Beemelmanns C."/>
        </authorList>
    </citation>
    <scope>NUCLEOTIDE SEQUENCE [LARGE SCALE GENOMIC DNA]</scope>
    <source>
        <strain evidence="3 4">RB68</strain>
    </source>
</reference>
<dbReference type="PANTHER" id="PTHR30290:SF83">
    <property type="entry name" value="ABC TRANSPORTER SUBSTRATE-BINDING PROTEIN"/>
    <property type="match status" value="1"/>
</dbReference>
<accession>A0A7K0C5F1</accession>
<dbReference type="Proteomes" id="UP000487268">
    <property type="component" value="Unassembled WGS sequence"/>
</dbReference>
<proteinExistence type="predicted"/>
<organism evidence="3 4">
    <name type="scientific">Actinomadura macrotermitis</name>
    <dbReference type="NCBI Taxonomy" id="2585200"/>
    <lineage>
        <taxon>Bacteria</taxon>
        <taxon>Bacillati</taxon>
        <taxon>Actinomycetota</taxon>
        <taxon>Actinomycetes</taxon>
        <taxon>Streptosporangiales</taxon>
        <taxon>Thermomonosporaceae</taxon>
        <taxon>Actinomadura</taxon>
    </lineage>
</organism>
<dbReference type="Gene3D" id="3.40.190.10">
    <property type="entry name" value="Periplasmic binding protein-like II"/>
    <property type="match status" value="1"/>
</dbReference>
<dbReference type="SUPFAM" id="SSF53850">
    <property type="entry name" value="Periplasmic binding protein-like II"/>
    <property type="match status" value="1"/>
</dbReference>
<dbReference type="Gene3D" id="3.10.105.10">
    <property type="entry name" value="Dipeptide-binding Protein, Domain 3"/>
    <property type="match status" value="1"/>
</dbReference>
<feature type="compositionally biased region" description="Gly residues" evidence="1">
    <location>
        <begin position="28"/>
        <end position="42"/>
    </location>
</feature>
<feature type="region of interest" description="Disordered" evidence="1">
    <location>
        <begin position="28"/>
        <end position="62"/>
    </location>
</feature>
<dbReference type="EMBL" id="WEGH01000005">
    <property type="protein sequence ID" value="MQY08665.1"/>
    <property type="molecule type" value="Genomic_DNA"/>
</dbReference>
<feature type="domain" description="Solute-binding protein family 5" evidence="2">
    <location>
        <begin position="103"/>
        <end position="497"/>
    </location>
</feature>
<dbReference type="PROSITE" id="PS51257">
    <property type="entry name" value="PROKAR_LIPOPROTEIN"/>
    <property type="match status" value="1"/>
</dbReference>
<comment type="caution">
    <text evidence="3">The sequence shown here is derived from an EMBL/GenBank/DDBJ whole genome shotgun (WGS) entry which is preliminary data.</text>
</comment>
<keyword evidence="4" id="KW-1185">Reference proteome</keyword>
<dbReference type="GO" id="GO:1904680">
    <property type="term" value="F:peptide transmembrane transporter activity"/>
    <property type="evidence" value="ECO:0007669"/>
    <property type="project" value="TreeGrafter"/>
</dbReference>
<name>A0A7K0C5F1_9ACTN</name>
<dbReference type="PANTHER" id="PTHR30290">
    <property type="entry name" value="PERIPLASMIC BINDING COMPONENT OF ABC TRANSPORTER"/>
    <property type="match status" value="1"/>
</dbReference>
<dbReference type="OrthoDB" id="5240629at2"/>
<dbReference type="CDD" id="cd08506">
    <property type="entry name" value="PBP2_clavulanate_OppA2"/>
    <property type="match status" value="1"/>
</dbReference>
<evidence type="ECO:0000256" key="1">
    <source>
        <dbReference type="SAM" id="MobiDB-lite"/>
    </source>
</evidence>
<protein>
    <submittedName>
        <fullName evidence="3">Glutathione-binding protein GsiB</fullName>
    </submittedName>
</protein>
<dbReference type="Pfam" id="PF00496">
    <property type="entry name" value="SBP_bac_5"/>
    <property type="match status" value="1"/>
</dbReference>